<feature type="binding site" evidence="3">
    <location>
        <position position="31"/>
    </location>
    <ligand>
        <name>Zn(2+)</name>
        <dbReference type="ChEBI" id="CHEBI:29105"/>
    </ligand>
</feature>
<dbReference type="GO" id="GO:0008270">
    <property type="term" value="F:zinc ion binding"/>
    <property type="evidence" value="ECO:0007669"/>
    <property type="project" value="UniProtKB-UniRule"/>
</dbReference>
<organism evidence="4">
    <name type="scientific">Salinispirillum sp. LH 10-3-1</name>
    <dbReference type="NCBI Taxonomy" id="2952525"/>
    <lineage>
        <taxon>Bacteria</taxon>
        <taxon>Pseudomonadati</taxon>
        <taxon>Pseudomonadota</taxon>
        <taxon>Gammaproteobacteria</taxon>
        <taxon>Oceanospirillales</taxon>
        <taxon>Saccharospirillaceae</taxon>
        <taxon>Salinispirillum</taxon>
    </lineage>
</organism>
<comment type="similarity">
    <text evidence="3">Belongs to the DNA gyrase inhibitor YacG family.</text>
</comment>
<accession>A0AB38YI55</accession>
<feature type="binding site" evidence="3">
    <location>
        <position position="11"/>
    </location>
    <ligand>
        <name>Zn(2+)</name>
        <dbReference type="ChEBI" id="CHEBI:29105"/>
    </ligand>
</feature>
<dbReference type="RefSeq" id="WP_304996275.1">
    <property type="nucleotide sequence ID" value="NZ_CP101717.1"/>
</dbReference>
<dbReference type="Gene3D" id="3.30.50.10">
    <property type="entry name" value="Erythroid Transcription Factor GATA-1, subunit A"/>
    <property type="match status" value="1"/>
</dbReference>
<protein>
    <recommendedName>
        <fullName evidence="3">DNA gyrase inhibitor YacG</fullName>
    </recommendedName>
</protein>
<comment type="cofactor">
    <cofactor evidence="3">
        <name>Zn(2+)</name>
        <dbReference type="ChEBI" id="CHEBI:29105"/>
    </cofactor>
    <text evidence="3">Binds 1 zinc ion.</text>
</comment>
<feature type="binding site" evidence="3">
    <location>
        <position position="8"/>
    </location>
    <ligand>
        <name>Zn(2+)</name>
        <dbReference type="ChEBI" id="CHEBI:29105"/>
    </ligand>
</feature>
<proteinExistence type="inferred from homology"/>
<sequence length="69" mass="7994">MAVPEVKCPTCGKTVQWTKEAKYRPFCSHRCHMIDLGDWITEGHKIPGDPTIDDMMSDDIEKEMKRLQD</sequence>
<feature type="binding site" evidence="3">
    <location>
        <position position="27"/>
    </location>
    <ligand>
        <name>Zn(2+)</name>
        <dbReference type="ChEBI" id="CHEBI:29105"/>
    </ligand>
</feature>
<dbReference type="SUPFAM" id="SSF57716">
    <property type="entry name" value="Glucocorticoid receptor-like (DNA-binding domain)"/>
    <property type="match status" value="1"/>
</dbReference>
<gene>
    <name evidence="3 4" type="primary">yacG</name>
    <name evidence="4" type="ORF">NFC81_04155</name>
</gene>
<reference evidence="4" key="1">
    <citation type="submission" date="2022-07" db="EMBL/GenBank/DDBJ databases">
        <title>Complete genome sequence of Salinispirillum sp. LH10-3-1 capable of multiple carbohydrate inversion isolated from a soda lake.</title>
        <authorList>
            <person name="Liu J."/>
            <person name="Zhai Y."/>
            <person name="Zhang H."/>
            <person name="Yang H."/>
            <person name="Qu J."/>
            <person name="Li J."/>
        </authorList>
    </citation>
    <scope>NUCLEOTIDE SEQUENCE</scope>
    <source>
        <strain evidence="4">LH 10-3-1</strain>
    </source>
</reference>
<dbReference type="GO" id="GO:0006355">
    <property type="term" value="P:regulation of DNA-templated transcription"/>
    <property type="evidence" value="ECO:0007669"/>
    <property type="project" value="InterPro"/>
</dbReference>
<name>A0AB38YI55_9GAMM</name>
<keyword evidence="1 3" id="KW-0479">Metal-binding</keyword>
<keyword evidence="2 3" id="KW-0862">Zinc</keyword>
<evidence type="ECO:0000313" key="4">
    <source>
        <dbReference type="EMBL" id="WLD58986.1"/>
    </source>
</evidence>
<dbReference type="PANTHER" id="PTHR36150">
    <property type="entry name" value="DNA GYRASE INHIBITOR YACG"/>
    <property type="match status" value="1"/>
</dbReference>
<dbReference type="HAMAP" id="MF_00649">
    <property type="entry name" value="DNA_gyrase_inhibitor_YacG"/>
    <property type="match status" value="1"/>
</dbReference>
<dbReference type="InterPro" id="IPR005584">
    <property type="entry name" value="DNA_gyrase_inhibitor_YacG"/>
</dbReference>
<dbReference type="InterPro" id="IPR013088">
    <property type="entry name" value="Znf_NHR/GATA"/>
</dbReference>
<comment type="function">
    <text evidence="3">Inhibits all the catalytic activities of DNA gyrase by preventing its interaction with DNA. Acts by binding directly to the C-terminal domain of GyrB, which probably disrupts DNA binding by the gyrase.</text>
</comment>
<comment type="subunit">
    <text evidence="3">Interacts with GyrB.</text>
</comment>
<dbReference type="GO" id="GO:0008657">
    <property type="term" value="F:DNA topoisomerase type II (double strand cut, ATP-hydrolyzing) inhibitor activity"/>
    <property type="evidence" value="ECO:0007669"/>
    <property type="project" value="UniProtKB-UniRule"/>
</dbReference>
<dbReference type="NCBIfam" id="NF001638">
    <property type="entry name" value="PRK00418.1"/>
    <property type="match status" value="1"/>
</dbReference>
<evidence type="ECO:0000256" key="2">
    <source>
        <dbReference type="ARBA" id="ARBA00022833"/>
    </source>
</evidence>
<evidence type="ECO:0000256" key="3">
    <source>
        <dbReference type="HAMAP-Rule" id="MF_00649"/>
    </source>
</evidence>
<dbReference type="Pfam" id="PF03884">
    <property type="entry name" value="YacG"/>
    <property type="match status" value="1"/>
</dbReference>
<dbReference type="AlphaFoldDB" id="A0AB38YI55"/>
<dbReference type="PANTHER" id="PTHR36150:SF1">
    <property type="entry name" value="DNA GYRASE INHIBITOR YACG"/>
    <property type="match status" value="1"/>
</dbReference>
<evidence type="ECO:0000256" key="1">
    <source>
        <dbReference type="ARBA" id="ARBA00022723"/>
    </source>
</evidence>
<dbReference type="EMBL" id="CP101717">
    <property type="protein sequence ID" value="WLD58986.1"/>
    <property type="molecule type" value="Genomic_DNA"/>
</dbReference>